<accession>A0A420ELT8</accession>
<evidence type="ECO:0000256" key="1">
    <source>
        <dbReference type="SAM" id="Phobius"/>
    </source>
</evidence>
<feature type="transmembrane region" description="Helical" evidence="1">
    <location>
        <begin position="132"/>
        <end position="151"/>
    </location>
</feature>
<feature type="transmembrane region" description="Helical" evidence="1">
    <location>
        <begin position="294"/>
        <end position="313"/>
    </location>
</feature>
<protein>
    <submittedName>
        <fullName evidence="2">Uncharacterized protein</fullName>
    </submittedName>
</protein>
<dbReference type="EMBL" id="RAPF01000003">
    <property type="protein sequence ID" value="RKF21648.1"/>
    <property type="molecule type" value="Genomic_DNA"/>
</dbReference>
<gene>
    <name evidence="2" type="ORF">D6851_06305</name>
</gene>
<organism evidence="2 3">
    <name type="scientific">Altericroceibacterium spongiae</name>
    <dbReference type="NCBI Taxonomy" id="2320269"/>
    <lineage>
        <taxon>Bacteria</taxon>
        <taxon>Pseudomonadati</taxon>
        <taxon>Pseudomonadota</taxon>
        <taxon>Alphaproteobacteria</taxon>
        <taxon>Sphingomonadales</taxon>
        <taxon>Erythrobacteraceae</taxon>
        <taxon>Altericroceibacterium</taxon>
    </lineage>
</organism>
<name>A0A420ELT8_9SPHN</name>
<keyword evidence="3" id="KW-1185">Reference proteome</keyword>
<keyword evidence="1" id="KW-1133">Transmembrane helix</keyword>
<feature type="transmembrane region" description="Helical" evidence="1">
    <location>
        <begin position="319"/>
        <end position="340"/>
    </location>
</feature>
<sequence length="359" mass="39831">MRALPRWTAITSLILIGLALVWSVPAAQQFQANEQVRQARISKSTHAKHRDLDLYEDINARVSKGESYYTAALAEQRKWNYPTQPFVVVRLPTLAWGHALFGATGWRIIAIALFIANLLVWTRRFRSPRHPLLSLIVIGGLLTLGGGLAFYPRVGVVHDYMSGLFVSLSLVLYTPQRWWPSLCLAVCAMAIREMASLYVLAWVALAAARMRWRECGALLAALALFALGMAVHAHFVDAAVKPGDLVSPGWEGMNGLGFLLFSLAHLFPHALPLWCVAWLGLAALIGWIGRGERIGLMGSLWLGGFGLAVAIFARADNYYWVAIMLPAYWVGLAFAPRALIDLWQAARLPGWSANRFMRQ</sequence>
<keyword evidence="1" id="KW-0812">Transmembrane</keyword>
<reference evidence="2 3" key="1">
    <citation type="submission" date="2018-09" db="EMBL/GenBank/DDBJ databases">
        <title>Altererythrobacter spongiae sp. nov., isolated from a marine sponge.</title>
        <authorList>
            <person name="Zhuang L."/>
            <person name="Luo L."/>
        </authorList>
    </citation>
    <scope>NUCLEOTIDE SEQUENCE [LARGE SCALE GENOMIC DNA]</scope>
    <source>
        <strain evidence="2 3">HN-Y73</strain>
    </source>
</reference>
<evidence type="ECO:0000313" key="2">
    <source>
        <dbReference type="EMBL" id="RKF21648.1"/>
    </source>
</evidence>
<keyword evidence="1" id="KW-0472">Membrane</keyword>
<feature type="transmembrane region" description="Helical" evidence="1">
    <location>
        <begin position="217"/>
        <end position="236"/>
    </location>
</feature>
<dbReference type="AlphaFoldDB" id="A0A420ELT8"/>
<comment type="caution">
    <text evidence="2">The sequence shown here is derived from an EMBL/GenBank/DDBJ whole genome shotgun (WGS) entry which is preliminary data.</text>
</comment>
<dbReference type="Proteomes" id="UP000284395">
    <property type="component" value="Unassembled WGS sequence"/>
</dbReference>
<feature type="transmembrane region" description="Helical" evidence="1">
    <location>
        <begin position="178"/>
        <end position="205"/>
    </location>
</feature>
<evidence type="ECO:0000313" key="3">
    <source>
        <dbReference type="Proteomes" id="UP000284395"/>
    </source>
</evidence>
<proteinExistence type="predicted"/>
<feature type="transmembrane region" description="Helical" evidence="1">
    <location>
        <begin position="256"/>
        <end position="287"/>
    </location>
</feature>
<feature type="transmembrane region" description="Helical" evidence="1">
    <location>
        <begin position="95"/>
        <end position="120"/>
    </location>
</feature>